<dbReference type="WBParaSite" id="Csp11.Scaffold629.g15804.t1">
    <property type="protein sequence ID" value="Csp11.Scaffold629.g15804.t1"/>
    <property type="gene ID" value="Csp11.Scaffold629.g15804"/>
</dbReference>
<evidence type="ECO:0000256" key="1">
    <source>
        <dbReference type="SAM" id="MobiDB-lite"/>
    </source>
</evidence>
<evidence type="ECO:0000313" key="3">
    <source>
        <dbReference type="WBParaSite" id="Csp11.Scaffold629.g15804.t1"/>
    </source>
</evidence>
<name>A0A1I7U830_9PELO</name>
<dbReference type="AlphaFoldDB" id="A0A1I7U830"/>
<feature type="region of interest" description="Disordered" evidence="1">
    <location>
        <begin position="32"/>
        <end position="70"/>
    </location>
</feature>
<evidence type="ECO:0000313" key="2">
    <source>
        <dbReference type="Proteomes" id="UP000095282"/>
    </source>
</evidence>
<dbReference type="Proteomes" id="UP000095282">
    <property type="component" value="Unplaced"/>
</dbReference>
<reference evidence="3" key="1">
    <citation type="submission" date="2016-11" db="UniProtKB">
        <authorList>
            <consortium name="WormBaseParasite"/>
        </authorList>
    </citation>
    <scope>IDENTIFICATION</scope>
</reference>
<feature type="region of interest" description="Disordered" evidence="1">
    <location>
        <begin position="92"/>
        <end position="159"/>
    </location>
</feature>
<keyword evidence="2" id="KW-1185">Reference proteome</keyword>
<feature type="compositionally biased region" description="Polar residues" evidence="1">
    <location>
        <begin position="104"/>
        <end position="119"/>
    </location>
</feature>
<protein>
    <submittedName>
        <fullName evidence="3">Uncharacterized protein</fullName>
    </submittedName>
</protein>
<accession>A0A1I7U830</accession>
<feature type="compositionally biased region" description="Basic and acidic residues" evidence="1">
    <location>
        <begin position="51"/>
        <end position="67"/>
    </location>
</feature>
<sequence length="159" mass="17680">MNGNFGQYINNCDNLDEQISVTDFIKTLKKVESSDTLNGRDSTSSSSSTDKLAKLPEDGRKVDKKGSANDLLQNMRKRFVHRATEPIFHALPEAQERRVVSGRDGSTTSSTNFSLSREPQSVEGGCDDLLKMPSFDTSLDRKTDSEPTLSKTRSKYQIP</sequence>
<proteinExistence type="predicted"/>
<dbReference type="eggNOG" id="ENOG502TFQM">
    <property type="taxonomic scope" value="Eukaryota"/>
</dbReference>
<organism evidence="2 3">
    <name type="scientific">Caenorhabditis tropicalis</name>
    <dbReference type="NCBI Taxonomy" id="1561998"/>
    <lineage>
        <taxon>Eukaryota</taxon>
        <taxon>Metazoa</taxon>
        <taxon>Ecdysozoa</taxon>
        <taxon>Nematoda</taxon>
        <taxon>Chromadorea</taxon>
        <taxon>Rhabditida</taxon>
        <taxon>Rhabditina</taxon>
        <taxon>Rhabditomorpha</taxon>
        <taxon>Rhabditoidea</taxon>
        <taxon>Rhabditidae</taxon>
        <taxon>Peloderinae</taxon>
        <taxon>Caenorhabditis</taxon>
    </lineage>
</organism>